<proteinExistence type="inferred from homology"/>
<dbReference type="InterPro" id="IPR023997">
    <property type="entry name" value="TonB-dep_OMP_SusC/RagA_CS"/>
</dbReference>
<evidence type="ECO:0000256" key="8">
    <source>
        <dbReference type="PROSITE-ProRule" id="PRU01360"/>
    </source>
</evidence>
<dbReference type="SUPFAM" id="SSF56935">
    <property type="entry name" value="Porins"/>
    <property type="match status" value="1"/>
</dbReference>
<comment type="similarity">
    <text evidence="8 9">Belongs to the TonB-dependent receptor family.</text>
</comment>
<evidence type="ECO:0000256" key="3">
    <source>
        <dbReference type="ARBA" id="ARBA00022452"/>
    </source>
</evidence>
<evidence type="ECO:0000259" key="10">
    <source>
        <dbReference type="Pfam" id="PF00593"/>
    </source>
</evidence>
<keyword evidence="3 8" id="KW-1134">Transmembrane beta strand</keyword>
<dbReference type="GO" id="GO:0009279">
    <property type="term" value="C:cell outer membrane"/>
    <property type="evidence" value="ECO:0007669"/>
    <property type="project" value="UniProtKB-SubCell"/>
</dbReference>
<dbReference type="EMBL" id="CP042437">
    <property type="protein sequence ID" value="QEC78895.1"/>
    <property type="molecule type" value="Genomic_DNA"/>
</dbReference>
<gene>
    <name evidence="12" type="ORF">FSB76_24185</name>
</gene>
<dbReference type="FunFam" id="2.170.130.10:FF:000008">
    <property type="entry name" value="SusC/RagA family TonB-linked outer membrane protein"/>
    <property type="match status" value="1"/>
</dbReference>
<protein>
    <submittedName>
        <fullName evidence="12">TonB-dependent receptor</fullName>
    </submittedName>
</protein>
<feature type="domain" description="TonB-dependent receptor-like beta-barrel" evidence="10">
    <location>
        <begin position="408"/>
        <end position="850"/>
    </location>
</feature>
<evidence type="ECO:0000256" key="9">
    <source>
        <dbReference type="RuleBase" id="RU003357"/>
    </source>
</evidence>
<dbReference type="InterPro" id="IPR000531">
    <property type="entry name" value="Beta-barrel_TonB"/>
</dbReference>
<keyword evidence="6 8" id="KW-0472">Membrane</keyword>
<dbReference type="AlphaFoldDB" id="A0A5B8W7G8"/>
<evidence type="ECO:0000313" key="12">
    <source>
        <dbReference type="EMBL" id="QEC78895.1"/>
    </source>
</evidence>
<keyword evidence="5 9" id="KW-0798">TonB box</keyword>
<keyword evidence="7 8" id="KW-0998">Cell outer membrane</keyword>
<dbReference type="InterPro" id="IPR037066">
    <property type="entry name" value="Plug_dom_sf"/>
</dbReference>
<feature type="domain" description="TonB-dependent receptor plug" evidence="11">
    <location>
        <begin position="139"/>
        <end position="246"/>
    </location>
</feature>
<keyword evidence="4 8" id="KW-0812">Transmembrane</keyword>
<evidence type="ECO:0000313" key="13">
    <source>
        <dbReference type="Proteomes" id="UP000321362"/>
    </source>
</evidence>
<accession>A0A5B8W7G8</accession>
<dbReference type="PROSITE" id="PS52016">
    <property type="entry name" value="TONB_DEPENDENT_REC_3"/>
    <property type="match status" value="1"/>
</dbReference>
<keyword evidence="2 8" id="KW-0813">Transport</keyword>
<dbReference type="Pfam" id="PF00593">
    <property type="entry name" value="TonB_dep_Rec_b-barrel"/>
    <property type="match status" value="1"/>
</dbReference>
<evidence type="ECO:0000256" key="5">
    <source>
        <dbReference type="ARBA" id="ARBA00023077"/>
    </source>
</evidence>
<evidence type="ECO:0000259" key="11">
    <source>
        <dbReference type="Pfam" id="PF07715"/>
    </source>
</evidence>
<sequence length="1027" mass="110829">MRKLLHVLDGGPPLKRGRQKMISSKKFIVALWTILIAVTIITRATAQTGNVAGTVRDENGQTLPGVTVSIKGTAIGTNTDNAGHFVLNKVQHDAVLVFSFVGYSNQEIHLNGKTTISISLFPMDKKLNEVIVVGYGTQKKSDVTGSVSGISPKDYKDQPVNRLDQVLQGRVSGVQVSNNSGAPGGDVTIRIRGSNSILGNNNPLYVIDGYVGADFNTLNPDDIESIQVLKDASGTALYGSRGANGVVLVTTKKGDANKIQIGFSSALSSSAVIKKFPMLNAYDFANTVNERDIATNVKPTFTAAQLSAFKANGGTNWQDLIYKRAFGQQYDLSLTGGNASTNYFISTNYLNQQGTVVNSGYKKYALRSNINSKVSDKLTVRFYITGDRRENLNTNISGKNSPEEQAIAWAPTTPARDASGNFTATDPVGSIFQNPLALAYDQTNKDLNTHANIIAGANYHFTKDLSLDELGGIDYLNYQNQNYVGQSINAGVATAGRQSIESTNLQTTTALNYNHDFKGRHHLDATGVFEVQRNTANGFSAAASGLTFPNLTFYNLSLASNFSTNANYAQSTIVSLIGRVNYSYADKYLLTAAIRRDGSSKFQGNNQESIFPSVAVGWKISSEDFIKNLNLFNELKLRASWGKTGSQAISPYATLATYLSDNYNAGSSFTSSSITPGIVLGNAANPSLKWETTKQKDIGIDAGILEGRINISADYYIKNTSNLLLALPLPAYAGGGTIISNVGSVRNTGVDLSLNATAIRTTKFSWTTTFNVSFLKNRVENIGDQPQIFPVGNVGSGLSPQPEFVVKPGYSLGSYWGVTYLGTWKPDQVAEAAKFGAKPGDSRYLTASGSTSPVYGIIGNGLPKQSLGWNNTFTYKNLSMNVFVESLLGFDKLDYTYAASITANSDAREATNPDILKRYKPGVNESSNIPAFSTTNSNLFVSSRFMEKGDFVRVKNVNLSYTFPKKTIKNVYLKVFVGAINLFTITKYKGIDPEAANSTSGSDVSQGIDYGTYPNSKIFNAGLNLKF</sequence>
<dbReference type="Gene3D" id="2.40.170.20">
    <property type="entry name" value="TonB-dependent receptor, beta-barrel domain"/>
    <property type="match status" value="1"/>
</dbReference>
<comment type="subcellular location">
    <subcellularLocation>
        <location evidence="1 8">Cell outer membrane</location>
        <topology evidence="1 8">Multi-pass membrane protein</topology>
    </subcellularLocation>
</comment>
<dbReference type="SUPFAM" id="SSF49464">
    <property type="entry name" value="Carboxypeptidase regulatory domain-like"/>
    <property type="match status" value="1"/>
</dbReference>
<name>A0A5B8W7G8_9SPHI</name>
<evidence type="ECO:0000256" key="7">
    <source>
        <dbReference type="ARBA" id="ARBA00023237"/>
    </source>
</evidence>
<evidence type="ECO:0000256" key="2">
    <source>
        <dbReference type="ARBA" id="ARBA00022448"/>
    </source>
</evidence>
<dbReference type="OrthoDB" id="9768177at2"/>
<organism evidence="12 13">
    <name type="scientific">Mucilaginibacter ginsenosidivorax</name>
    <dbReference type="NCBI Taxonomy" id="862126"/>
    <lineage>
        <taxon>Bacteria</taxon>
        <taxon>Pseudomonadati</taxon>
        <taxon>Bacteroidota</taxon>
        <taxon>Sphingobacteriia</taxon>
        <taxon>Sphingobacteriales</taxon>
        <taxon>Sphingobacteriaceae</taxon>
        <taxon>Mucilaginibacter</taxon>
    </lineage>
</organism>
<dbReference type="NCBIfam" id="TIGR04056">
    <property type="entry name" value="OMP_RagA_SusC"/>
    <property type="match status" value="1"/>
</dbReference>
<evidence type="ECO:0000256" key="4">
    <source>
        <dbReference type="ARBA" id="ARBA00022692"/>
    </source>
</evidence>
<keyword evidence="12" id="KW-0675">Receptor</keyword>
<dbReference type="InterPro" id="IPR023996">
    <property type="entry name" value="TonB-dep_OMP_SusC/RagA"/>
</dbReference>
<evidence type="ECO:0000256" key="1">
    <source>
        <dbReference type="ARBA" id="ARBA00004571"/>
    </source>
</evidence>
<reference evidence="12 13" key="1">
    <citation type="journal article" date="2013" name="J. Microbiol.">
        <title>Mucilaginibacter ginsenosidivorax sp. nov., with ginsenoside converting activity isolated from sediment.</title>
        <authorList>
            <person name="Kim J.K."/>
            <person name="Choi T.E."/>
            <person name="Liu Q.M."/>
            <person name="Park H.Y."/>
            <person name="Yi T.H."/>
            <person name="Yoon M.H."/>
            <person name="Kim S.C."/>
            <person name="Im W.T."/>
        </authorList>
    </citation>
    <scope>NUCLEOTIDE SEQUENCE [LARGE SCALE GENOMIC DNA]</scope>
    <source>
        <strain evidence="12 13">KHI28</strain>
    </source>
</reference>
<dbReference type="RefSeq" id="WP_147057976.1">
    <property type="nucleotide sequence ID" value="NZ_CP042437.1"/>
</dbReference>
<dbReference type="Gene3D" id="2.60.40.1120">
    <property type="entry name" value="Carboxypeptidase-like, regulatory domain"/>
    <property type="match status" value="1"/>
</dbReference>
<dbReference type="NCBIfam" id="TIGR04057">
    <property type="entry name" value="SusC_RagA_signa"/>
    <property type="match status" value="1"/>
</dbReference>
<dbReference type="Pfam" id="PF07715">
    <property type="entry name" value="Plug"/>
    <property type="match status" value="1"/>
</dbReference>
<keyword evidence="13" id="KW-1185">Reference proteome</keyword>
<dbReference type="Gene3D" id="2.170.130.10">
    <property type="entry name" value="TonB-dependent receptor, plug domain"/>
    <property type="match status" value="1"/>
</dbReference>
<dbReference type="InterPro" id="IPR012910">
    <property type="entry name" value="Plug_dom"/>
</dbReference>
<evidence type="ECO:0000256" key="6">
    <source>
        <dbReference type="ARBA" id="ARBA00023136"/>
    </source>
</evidence>
<dbReference type="InterPro" id="IPR008969">
    <property type="entry name" value="CarboxyPept-like_regulatory"/>
</dbReference>
<dbReference type="InterPro" id="IPR036942">
    <property type="entry name" value="Beta-barrel_TonB_sf"/>
</dbReference>
<dbReference type="Proteomes" id="UP000321362">
    <property type="component" value="Chromosome"/>
</dbReference>
<dbReference type="InterPro" id="IPR039426">
    <property type="entry name" value="TonB-dep_rcpt-like"/>
</dbReference>
<dbReference type="Pfam" id="PF13715">
    <property type="entry name" value="CarbopepD_reg_2"/>
    <property type="match status" value="1"/>
</dbReference>
<dbReference type="KEGG" id="mgk:FSB76_24185"/>